<proteinExistence type="predicted"/>
<dbReference type="RefSeq" id="WP_004628534.1">
    <property type="nucleotide sequence ID" value="NZ_AORV01000055.1"/>
</dbReference>
<gene>
    <name evidence="2" type="ORF">CTER_3880</name>
</gene>
<organism evidence="2 3">
    <name type="scientific">Ruminiclostridium cellobioparum subsp. termitidis CT1112</name>
    <dbReference type="NCBI Taxonomy" id="1195236"/>
    <lineage>
        <taxon>Bacteria</taxon>
        <taxon>Bacillati</taxon>
        <taxon>Bacillota</taxon>
        <taxon>Clostridia</taxon>
        <taxon>Eubacteriales</taxon>
        <taxon>Oscillospiraceae</taxon>
        <taxon>Ruminiclostridium</taxon>
    </lineage>
</organism>
<reference evidence="2 3" key="1">
    <citation type="journal article" date="2013" name="Genome Announc.">
        <title>Draft Genome Sequence of the Cellulolytic, Mesophilic, Anaerobic Bacterium Clostridium termitidis Strain CT1112 (DSM 5398).</title>
        <authorList>
            <person name="Lal S."/>
            <person name="Ramachandran U."/>
            <person name="Zhang X."/>
            <person name="Munir R."/>
            <person name="Sparling R."/>
            <person name="Levin D.B."/>
        </authorList>
    </citation>
    <scope>NUCLEOTIDE SEQUENCE [LARGE SCALE GENOMIC DNA]</scope>
    <source>
        <strain evidence="2 3">CT1112</strain>
    </source>
</reference>
<evidence type="ECO:0000313" key="2">
    <source>
        <dbReference type="EMBL" id="EMS70390.1"/>
    </source>
</evidence>
<accession>S0FGB5</accession>
<evidence type="ECO:0000256" key="1">
    <source>
        <dbReference type="ARBA" id="ARBA00022795"/>
    </source>
</evidence>
<dbReference type="Pfam" id="PF05130">
    <property type="entry name" value="FlgN"/>
    <property type="match status" value="1"/>
</dbReference>
<dbReference type="PATRIC" id="fig|1195236.3.peg.4091"/>
<dbReference type="Gene3D" id="1.20.58.300">
    <property type="entry name" value="FlgN-like"/>
    <property type="match status" value="1"/>
</dbReference>
<keyword evidence="1" id="KW-1005">Bacterial flagellum biogenesis</keyword>
<protein>
    <submittedName>
        <fullName evidence="2">FlgN protein</fullName>
    </submittedName>
</protein>
<name>S0FGB5_RUMCE</name>
<dbReference type="AlphaFoldDB" id="S0FGB5"/>
<dbReference type="STRING" id="1195236.CTER_3880"/>
<sequence>MNADQYIQKLLELSDKKLNGLRKILKLTEEQSNVITEDNTEELQRIIELKQQQMDMIDELDQAFEVYYSRLKSLMGVQSLEELKMSELNGASELKQIVTSVYDIIKQIQKLEDLNNKKARDILDKLSSEIRQIKQAQKVNNGYNMGGNLPQQSYYFDKKK</sequence>
<dbReference type="GO" id="GO:0044780">
    <property type="term" value="P:bacterial-type flagellum assembly"/>
    <property type="evidence" value="ECO:0007669"/>
    <property type="project" value="InterPro"/>
</dbReference>
<evidence type="ECO:0000313" key="3">
    <source>
        <dbReference type="Proteomes" id="UP000014155"/>
    </source>
</evidence>
<dbReference type="InterPro" id="IPR007809">
    <property type="entry name" value="FlgN-like"/>
</dbReference>
<dbReference type="Proteomes" id="UP000014155">
    <property type="component" value="Unassembled WGS sequence"/>
</dbReference>
<dbReference type="EMBL" id="AORV01000055">
    <property type="protein sequence ID" value="EMS70390.1"/>
    <property type="molecule type" value="Genomic_DNA"/>
</dbReference>
<comment type="caution">
    <text evidence="2">The sequence shown here is derived from an EMBL/GenBank/DDBJ whole genome shotgun (WGS) entry which is preliminary data.</text>
</comment>
<dbReference type="eggNOG" id="ENOG50330R8">
    <property type="taxonomic scope" value="Bacteria"/>
</dbReference>
<dbReference type="SUPFAM" id="SSF140566">
    <property type="entry name" value="FlgN-like"/>
    <property type="match status" value="1"/>
</dbReference>
<dbReference type="InterPro" id="IPR036679">
    <property type="entry name" value="FlgN-like_sf"/>
</dbReference>
<keyword evidence="3" id="KW-1185">Reference proteome</keyword>